<dbReference type="GO" id="GO:0046983">
    <property type="term" value="F:protein dimerization activity"/>
    <property type="evidence" value="ECO:0007669"/>
    <property type="project" value="InterPro"/>
</dbReference>
<keyword evidence="3" id="KW-0238">DNA-binding</keyword>
<organism evidence="6 7">
    <name type="scientific">Punica granatum</name>
    <name type="common">Pomegranate</name>
    <dbReference type="NCBI Taxonomy" id="22663"/>
    <lineage>
        <taxon>Eukaryota</taxon>
        <taxon>Viridiplantae</taxon>
        <taxon>Streptophyta</taxon>
        <taxon>Embryophyta</taxon>
        <taxon>Tracheophyta</taxon>
        <taxon>Spermatophyta</taxon>
        <taxon>Magnoliopsida</taxon>
        <taxon>eudicotyledons</taxon>
        <taxon>Gunneridae</taxon>
        <taxon>Pentapetalae</taxon>
        <taxon>rosids</taxon>
        <taxon>malvids</taxon>
        <taxon>Myrtales</taxon>
        <taxon>Lythraceae</taxon>
        <taxon>Punica</taxon>
    </lineage>
</organism>
<proteinExistence type="predicted"/>
<keyword evidence="7" id="KW-1185">Reference proteome</keyword>
<protein>
    <submittedName>
        <fullName evidence="6">Uncharacterized protein</fullName>
    </submittedName>
</protein>
<reference evidence="6 7" key="1">
    <citation type="submission" date="2017-11" db="EMBL/GenBank/DDBJ databases">
        <title>De-novo sequencing of pomegranate (Punica granatum L.) genome.</title>
        <authorList>
            <person name="Akparov Z."/>
            <person name="Amiraslanov A."/>
            <person name="Hajiyeva S."/>
            <person name="Abbasov M."/>
            <person name="Kaur K."/>
            <person name="Hamwieh A."/>
            <person name="Solovyev V."/>
            <person name="Salamov A."/>
            <person name="Braich B."/>
            <person name="Kosarev P."/>
            <person name="Mahmoud A."/>
            <person name="Hajiyev E."/>
            <person name="Babayeva S."/>
            <person name="Izzatullayeva V."/>
            <person name="Mammadov A."/>
            <person name="Mammadov A."/>
            <person name="Sharifova S."/>
            <person name="Ojaghi J."/>
            <person name="Eynullazada K."/>
            <person name="Bayramov B."/>
            <person name="Abdulazimova A."/>
            <person name="Shahmuradov I."/>
        </authorList>
    </citation>
    <scope>NUCLEOTIDE SEQUENCE [LARGE SCALE GENOMIC DNA]</scope>
    <source>
        <strain evidence="7">cv. AG2017</strain>
        <tissue evidence="6">Leaf</tissue>
    </source>
</reference>
<dbReference type="InterPro" id="IPR011598">
    <property type="entry name" value="bHLH_dom"/>
</dbReference>
<evidence type="ECO:0000256" key="2">
    <source>
        <dbReference type="ARBA" id="ARBA00023015"/>
    </source>
</evidence>
<dbReference type="PROSITE" id="PS50888">
    <property type="entry name" value="BHLH"/>
    <property type="match status" value="1"/>
</dbReference>
<dbReference type="GO" id="GO:0090575">
    <property type="term" value="C:RNA polymerase II transcription regulator complex"/>
    <property type="evidence" value="ECO:0007669"/>
    <property type="project" value="TreeGrafter"/>
</dbReference>
<comment type="caution">
    <text evidence="6">The sequence shown here is derived from an EMBL/GenBank/DDBJ whole genome shotgun (WGS) entry which is preliminary data.</text>
</comment>
<dbReference type="PANTHER" id="PTHR13935">
    <property type="entry name" value="ACHAETE-SCUTE TRANSCRIPTION FACTOR-RELATED"/>
    <property type="match status" value="1"/>
</dbReference>
<keyword evidence="4" id="KW-0804">Transcription</keyword>
<evidence type="ECO:0000313" key="6">
    <source>
        <dbReference type="EMBL" id="PKI79348.1"/>
    </source>
</evidence>
<evidence type="ECO:0000256" key="1">
    <source>
        <dbReference type="ARBA" id="ARBA00004123"/>
    </source>
</evidence>
<dbReference type="SMART" id="SM00353">
    <property type="entry name" value="HLH"/>
    <property type="match status" value="1"/>
</dbReference>
<dbReference type="Gene3D" id="4.10.280.10">
    <property type="entry name" value="Helix-loop-helix DNA-binding domain"/>
    <property type="match status" value="1"/>
</dbReference>
<sequence>MDYIASTISFDQIDELFQFSSLPYHERQVDELEGIMFAPLPPSRNVLATADLQGSPTPVDPLSTPQGAASVEGDPIENSKKRKIIHRDVERQRRQEMASLYRSLRSHLPLELLKGKRSTSDHVHQAVGYIKNLQNKIQELSRKRDELKRAPQLNKTDDPKTFKGLPRTRRQVILSIKPCIGGEEIIISTDSRHGVALSKVLGFLTLEGMNVTSCTSVKVNGRLLHSVKSEVIRDDGNHTTNPSQLKQKLMNLLH</sequence>
<name>A0A2I0LF81_PUNGR</name>
<dbReference type="Pfam" id="PF00010">
    <property type="entry name" value="HLH"/>
    <property type="match status" value="1"/>
</dbReference>
<evidence type="ECO:0000256" key="3">
    <source>
        <dbReference type="ARBA" id="ARBA00023125"/>
    </source>
</evidence>
<dbReference type="AlphaFoldDB" id="A0A2I0LF81"/>
<dbReference type="GO" id="GO:0000981">
    <property type="term" value="F:DNA-binding transcription factor activity, RNA polymerase II-specific"/>
    <property type="evidence" value="ECO:0007669"/>
    <property type="project" value="TreeGrafter"/>
</dbReference>
<keyword evidence="5" id="KW-0539">Nucleus</keyword>
<dbReference type="EMBL" id="PGOL01000010">
    <property type="protein sequence ID" value="PKI79348.1"/>
    <property type="molecule type" value="Genomic_DNA"/>
</dbReference>
<dbReference type="InterPro" id="IPR036638">
    <property type="entry name" value="HLH_DNA-bd_sf"/>
</dbReference>
<evidence type="ECO:0000313" key="7">
    <source>
        <dbReference type="Proteomes" id="UP000233551"/>
    </source>
</evidence>
<accession>A0A2I0LF81</accession>
<comment type="subcellular location">
    <subcellularLocation>
        <location evidence="1">Nucleus</location>
    </subcellularLocation>
</comment>
<evidence type="ECO:0000256" key="5">
    <source>
        <dbReference type="ARBA" id="ARBA00023242"/>
    </source>
</evidence>
<dbReference type="GeneID" id="116199310"/>
<dbReference type="OrthoDB" id="1935281at2759"/>
<dbReference type="Proteomes" id="UP000233551">
    <property type="component" value="Unassembled WGS sequence"/>
</dbReference>
<dbReference type="PANTHER" id="PTHR13935:SF106">
    <property type="entry name" value="ACHAETE-SCUTE COMPLEX PROTEIN T5-RELATED"/>
    <property type="match status" value="1"/>
</dbReference>
<gene>
    <name evidence="6" type="ORF">CRG98_000293</name>
</gene>
<dbReference type="SUPFAM" id="SSF47459">
    <property type="entry name" value="HLH, helix-loop-helix DNA-binding domain"/>
    <property type="match status" value="1"/>
</dbReference>
<keyword evidence="2" id="KW-0805">Transcription regulation</keyword>
<dbReference type="CDD" id="cd18914">
    <property type="entry name" value="bHLH_AtORG2_like"/>
    <property type="match status" value="1"/>
</dbReference>
<dbReference type="InterPro" id="IPR015660">
    <property type="entry name" value="MASH1/Ascl1a-like"/>
</dbReference>
<evidence type="ECO:0000256" key="4">
    <source>
        <dbReference type="ARBA" id="ARBA00023163"/>
    </source>
</evidence>
<dbReference type="GO" id="GO:0000977">
    <property type="term" value="F:RNA polymerase II transcription regulatory region sequence-specific DNA binding"/>
    <property type="evidence" value="ECO:0007669"/>
    <property type="project" value="TreeGrafter"/>
</dbReference>